<dbReference type="OrthoDB" id="9805928at2"/>
<dbReference type="EMBL" id="FOFS01000012">
    <property type="protein sequence ID" value="SEQ89997.1"/>
    <property type="molecule type" value="Genomic_DNA"/>
</dbReference>
<evidence type="ECO:0000259" key="1">
    <source>
        <dbReference type="Pfam" id="PF12727"/>
    </source>
</evidence>
<dbReference type="Gene3D" id="1.10.10.10">
    <property type="entry name" value="Winged helix-like DNA-binding domain superfamily/Winged helix DNA-binding domain"/>
    <property type="match status" value="1"/>
</dbReference>
<keyword evidence="3" id="KW-1185">Reference proteome</keyword>
<dbReference type="AlphaFoldDB" id="A0A1H9JT79"/>
<dbReference type="Pfam" id="PF12727">
    <property type="entry name" value="PBP_like"/>
    <property type="match status" value="1"/>
</dbReference>
<evidence type="ECO:0000313" key="3">
    <source>
        <dbReference type="Proteomes" id="UP000199233"/>
    </source>
</evidence>
<dbReference type="InterPro" id="IPR036388">
    <property type="entry name" value="WH-like_DNA-bd_sf"/>
</dbReference>
<dbReference type="PANTHER" id="PTHR38431:SF1">
    <property type="entry name" value="BLL2305 PROTEIN"/>
    <property type="match status" value="1"/>
</dbReference>
<dbReference type="STRING" id="489703.SAMN04488038_11262"/>
<dbReference type="PANTHER" id="PTHR38431">
    <property type="entry name" value="BLL2305 PROTEIN"/>
    <property type="match status" value="1"/>
</dbReference>
<sequence>MFKLSIKPQWQLARGDERQLLPRVVELLVGIHETGTLAAACGRMQLSYRYAWGLLQEGHAAFGVPLVQSRRGRGAVLTPLGERLVWADKRIAARLSPVFDSLASELEVELERALSKAQGILRMQASHGFAVELIREWLAREQIPLDLKYRSSFEALAAQNAGVCDIAGFHVPLGEFELPMLQHYRPWLQPATQRLIYLATRRQGLMVARGNPRQILGLADLQREGVRFVNRQVGSGTRVLLDLLLARDGVDVHRIDGYDSGEHTHAAVAAFVASGMADAAFGVETPARRFNLDFIPLINERYFFICNQEFLDSATMSRLISALRSAELQNAIGALPGYDGLQSGRISTLGETFPELLRP</sequence>
<dbReference type="RefSeq" id="WP_093287980.1">
    <property type="nucleotide sequence ID" value="NZ_FOFS01000012.1"/>
</dbReference>
<dbReference type="SUPFAM" id="SSF53850">
    <property type="entry name" value="Periplasmic binding protein-like II"/>
    <property type="match status" value="1"/>
</dbReference>
<dbReference type="SUPFAM" id="SSF46785">
    <property type="entry name" value="Winged helix' DNA-binding domain"/>
    <property type="match status" value="1"/>
</dbReference>
<feature type="domain" description="PBP" evidence="1">
    <location>
        <begin position="141"/>
        <end position="323"/>
    </location>
</feature>
<reference evidence="2 3" key="1">
    <citation type="submission" date="2016-10" db="EMBL/GenBank/DDBJ databases">
        <authorList>
            <person name="de Groot N.N."/>
        </authorList>
    </citation>
    <scope>NUCLEOTIDE SEQUENCE [LARGE SCALE GENOMIC DNA]</scope>
    <source>
        <strain evidence="2 3">DSM 25927</strain>
    </source>
</reference>
<accession>A0A1H9JT79</accession>
<proteinExistence type="predicted"/>
<dbReference type="InterPro" id="IPR024370">
    <property type="entry name" value="PBP_domain"/>
</dbReference>
<name>A0A1H9JT79_9GAMM</name>
<organism evidence="2 3">
    <name type="scientific">Solimonas aquatica</name>
    <dbReference type="NCBI Taxonomy" id="489703"/>
    <lineage>
        <taxon>Bacteria</taxon>
        <taxon>Pseudomonadati</taxon>
        <taxon>Pseudomonadota</taxon>
        <taxon>Gammaproteobacteria</taxon>
        <taxon>Nevskiales</taxon>
        <taxon>Nevskiaceae</taxon>
        <taxon>Solimonas</taxon>
    </lineage>
</organism>
<dbReference type="InterPro" id="IPR036390">
    <property type="entry name" value="WH_DNA-bd_sf"/>
</dbReference>
<gene>
    <name evidence="2" type="ORF">SAMN04488038_11262</name>
</gene>
<protein>
    <submittedName>
        <fullName evidence="2">ModE molybdate transport repressor domain-containing protein</fullName>
    </submittedName>
</protein>
<evidence type="ECO:0000313" key="2">
    <source>
        <dbReference type="EMBL" id="SEQ89997.1"/>
    </source>
</evidence>
<dbReference type="Proteomes" id="UP000199233">
    <property type="component" value="Unassembled WGS sequence"/>
</dbReference>